<dbReference type="InterPro" id="IPR052060">
    <property type="entry name" value="Bromo_WD_repeat"/>
</dbReference>
<dbReference type="Pfam" id="PF00400">
    <property type="entry name" value="WD40"/>
    <property type="match status" value="2"/>
</dbReference>
<name>A0A0H5R7Y8_9EUKA</name>
<organism evidence="6">
    <name type="scientific">Spongospora subterranea</name>
    <dbReference type="NCBI Taxonomy" id="70186"/>
    <lineage>
        <taxon>Eukaryota</taxon>
        <taxon>Sar</taxon>
        <taxon>Rhizaria</taxon>
        <taxon>Endomyxa</taxon>
        <taxon>Phytomyxea</taxon>
        <taxon>Plasmodiophorida</taxon>
        <taxon>Plasmodiophoridae</taxon>
        <taxon>Spongospora</taxon>
    </lineage>
</organism>
<dbReference type="InterPro" id="IPR036322">
    <property type="entry name" value="WD40_repeat_dom_sf"/>
</dbReference>
<dbReference type="SMART" id="SM00320">
    <property type="entry name" value="WD40"/>
    <property type="match status" value="5"/>
</dbReference>
<dbReference type="PROSITE" id="PS50294">
    <property type="entry name" value="WD_REPEATS_REGION"/>
    <property type="match status" value="2"/>
</dbReference>
<evidence type="ECO:0000256" key="4">
    <source>
        <dbReference type="SAM" id="MobiDB-lite"/>
    </source>
</evidence>
<dbReference type="SUPFAM" id="SSF50978">
    <property type="entry name" value="WD40 repeat-like"/>
    <property type="match status" value="1"/>
</dbReference>
<evidence type="ECO:0000256" key="3">
    <source>
        <dbReference type="PROSITE-ProRule" id="PRU00221"/>
    </source>
</evidence>
<dbReference type="GO" id="GO:0005634">
    <property type="term" value="C:nucleus"/>
    <property type="evidence" value="ECO:0007669"/>
    <property type="project" value="TreeGrafter"/>
</dbReference>
<dbReference type="SUPFAM" id="SSF47370">
    <property type="entry name" value="Bromodomain"/>
    <property type="match status" value="1"/>
</dbReference>
<dbReference type="GO" id="GO:0006357">
    <property type="term" value="P:regulation of transcription by RNA polymerase II"/>
    <property type="evidence" value="ECO:0007669"/>
    <property type="project" value="TreeGrafter"/>
</dbReference>
<dbReference type="InterPro" id="IPR001680">
    <property type="entry name" value="WD40_rpt"/>
</dbReference>
<evidence type="ECO:0000256" key="1">
    <source>
        <dbReference type="ARBA" id="ARBA00023117"/>
    </source>
</evidence>
<dbReference type="Gene3D" id="2.130.10.10">
    <property type="entry name" value="YVTN repeat-like/Quinoprotein amine dehydrogenase"/>
    <property type="match status" value="2"/>
</dbReference>
<dbReference type="AlphaFoldDB" id="A0A0H5R7Y8"/>
<dbReference type="InterPro" id="IPR015943">
    <property type="entry name" value="WD40/YVTN_repeat-like_dom_sf"/>
</dbReference>
<dbReference type="EMBL" id="HACM01003962">
    <property type="protein sequence ID" value="CRZ04404.1"/>
    <property type="molecule type" value="Transcribed_RNA"/>
</dbReference>
<dbReference type="PROSITE" id="PS50014">
    <property type="entry name" value="BROMODOMAIN_2"/>
    <property type="match status" value="1"/>
</dbReference>
<dbReference type="InterPro" id="IPR057451">
    <property type="entry name" value="BRWD/PHIP_AD"/>
</dbReference>
<dbReference type="InterPro" id="IPR001487">
    <property type="entry name" value="Bromodomain"/>
</dbReference>
<feature type="repeat" description="WD" evidence="3">
    <location>
        <begin position="211"/>
        <end position="252"/>
    </location>
</feature>
<feature type="compositionally biased region" description="Basic residues" evidence="4">
    <location>
        <begin position="715"/>
        <end position="725"/>
    </location>
</feature>
<feature type="non-terminal residue" evidence="6">
    <location>
        <position position="1"/>
    </location>
</feature>
<dbReference type="Pfam" id="PF00439">
    <property type="entry name" value="Bromodomain"/>
    <property type="match status" value="1"/>
</dbReference>
<sequence length="1239" mass="138622">AGLIWTGRHQFIIDRASAGLRAVIVHLPVSAAGRVSSGTIGMDTIDAETLTLILHHLRGQPVLASVTAELERQIVAARLLGHGQRWDGQSFVNTYEDLTRRFLPINVTLRDRILSSGPQFSPRPSWIGLVHERKNNRISILHRLAERQSSGKNIRCPPSLWRYRHLKTVHGHQGPVFCIAFDRTGKRIITGSDDTQVKIWRTCDIALEHTLVGHTSPISDVSVSICNTIVGSASSDGTCRLWSLEKGFILKIIDVRADISRIVFLPGFMICTAMDGRAFAKPMDSEFEASILASPSPAPDSSSCEALSISVSRCQSIFGIGYSSGHVCIFSVNMLRDGLMFASSDIDLSVSGEIVMITFNSGFPESSEYPLKLAVGSNDGRVHILSCNPDGVFEMEHVLGERLAEPSASIVVVAWADMDKRLVTTDQNSVQIWNTNTGQLLLRQELHPTGCDILSMCVQPLVTNLLFTVALDGSAILSDVTDGKILYRFPATDTYQLMDCAFSHDGNYICATSDMGRLVVFGTGSRRRHFTTPEAQFFSFENHHDGVRPVPGARILCNADFEIYSRQPRHLGVFPSGDLSEAGSDADVEQAVPEISRFDALPIRTEEFFDGAHGEDLGGPVSREDDVIVQNVEERDGASSLSSFSDDDDLDSAGRRSNWGSPFVGDEITGPRHRRRLRSMQGAGSGSESDLPVRRRRVLRVGHETDSNRAMVSQSRRHRLHRRSTLRITRADGHERHTRSSGRVNVEAASASRSSRSRRRPNYSRGSRSRISELRSALSSRSPVVEHDNWVTTVSPRRSRSQSQSLARNEPQSTRQSRSQRRESGSRVSLFSPPRSRSQVENEAPRRLSLRRREVISPEQRAERSPRIRRSPISFHRSATSSESDDNIIIRHRKRTRVDCSDGASLAVSLSSAIPGDSQWLQFDQLPFEQIIPQRGDQVVYLREGHWSFITSLPLSLSNELPAWPWGDTDQLDVDDLRCIISKVEFKLPPPSLRRRYPVASILTLTPIEQGYCEPFIVPLFPINQPDYIVSQEVFEESSERNWQSGERFQIYYADSNAWFSGTIVDRNLQSLWNSVTVRLDRDAGDNSVDLIFTRRQRHQQSANFEDVCHWELKPLQSSEKRRARRGTLTPGLSRGLRIVSRAMLSSSFSQFIEPVSVSDFPLYPCMVPVPMDLSLVERRLRNNYYRRVDALIDDLRLIASNAVLFNEPNSQIVQTANETIEELVSSILDPSSSSSGYL</sequence>
<feature type="repeat" description="WD" evidence="3">
    <location>
        <begin position="169"/>
        <end position="200"/>
    </location>
</feature>
<feature type="region of interest" description="Disordered" evidence="4">
    <location>
        <begin position="634"/>
        <end position="869"/>
    </location>
</feature>
<dbReference type="PROSITE" id="PS50082">
    <property type="entry name" value="WD_REPEATS_2"/>
    <property type="match status" value="2"/>
</dbReference>
<feature type="domain" description="Bromo" evidence="5">
    <location>
        <begin position="1152"/>
        <end position="1214"/>
    </location>
</feature>
<evidence type="ECO:0000256" key="2">
    <source>
        <dbReference type="PROSITE-ProRule" id="PRU00035"/>
    </source>
</evidence>
<dbReference type="PRINTS" id="PR00503">
    <property type="entry name" value="BROMODOMAIN"/>
</dbReference>
<proteinExistence type="predicted"/>
<keyword evidence="1 2" id="KW-0103">Bromodomain</keyword>
<dbReference type="Gene3D" id="1.20.920.10">
    <property type="entry name" value="Bromodomain-like"/>
    <property type="match status" value="1"/>
</dbReference>
<keyword evidence="3" id="KW-0853">WD repeat</keyword>
<protein>
    <recommendedName>
        <fullName evidence="5">Bromo domain-containing protein</fullName>
    </recommendedName>
</protein>
<dbReference type="PANTHER" id="PTHR16266">
    <property type="entry name" value="WD REPEAT DOMAIN 9"/>
    <property type="match status" value="1"/>
</dbReference>
<dbReference type="CDD" id="cd04369">
    <property type="entry name" value="Bromodomain"/>
    <property type="match status" value="1"/>
</dbReference>
<feature type="compositionally biased region" description="Basic and acidic residues" evidence="4">
    <location>
        <begin position="838"/>
        <end position="866"/>
    </location>
</feature>
<dbReference type="GO" id="GO:0008360">
    <property type="term" value="P:regulation of cell shape"/>
    <property type="evidence" value="ECO:0007669"/>
    <property type="project" value="TreeGrafter"/>
</dbReference>
<dbReference type="InterPro" id="IPR036427">
    <property type="entry name" value="Bromodomain-like_sf"/>
</dbReference>
<dbReference type="GO" id="GO:0007010">
    <property type="term" value="P:cytoskeleton organization"/>
    <property type="evidence" value="ECO:0007669"/>
    <property type="project" value="TreeGrafter"/>
</dbReference>
<evidence type="ECO:0000313" key="6">
    <source>
        <dbReference type="EMBL" id="CRZ04404.1"/>
    </source>
</evidence>
<dbReference type="Pfam" id="PF25313">
    <property type="entry name" value="BRWD_AD"/>
    <property type="match status" value="1"/>
</dbReference>
<dbReference type="SMART" id="SM00297">
    <property type="entry name" value="BROMO"/>
    <property type="match status" value="1"/>
</dbReference>
<evidence type="ECO:0000259" key="5">
    <source>
        <dbReference type="PROSITE" id="PS50014"/>
    </source>
</evidence>
<dbReference type="PANTHER" id="PTHR16266:SF17">
    <property type="entry name" value="BRWD3"/>
    <property type="match status" value="1"/>
</dbReference>
<reference evidence="6" key="1">
    <citation type="submission" date="2015-04" db="EMBL/GenBank/DDBJ databases">
        <title>The genome sequence of the plant pathogenic Rhizarian Plasmodiophora brassicae reveals insights in its biotrophic life cycle and the origin of chitin synthesis.</title>
        <authorList>
            <person name="Schwelm A."/>
            <person name="Fogelqvist J."/>
            <person name="Knaust A."/>
            <person name="Julke S."/>
            <person name="Lilja T."/>
            <person name="Dhandapani V."/>
            <person name="Bonilla-Rosso G."/>
            <person name="Karlsson M."/>
            <person name="Shevchenko A."/>
            <person name="Choi S.R."/>
            <person name="Kim H.G."/>
            <person name="Park J.Y."/>
            <person name="Lim Y.P."/>
            <person name="Ludwig-Muller J."/>
            <person name="Dixelius C."/>
        </authorList>
    </citation>
    <scope>NUCLEOTIDE SEQUENCE</scope>
    <source>
        <tissue evidence="6">Potato root galls</tissue>
    </source>
</reference>
<accession>A0A0H5R7Y8</accession>